<accession>K7QNI4</accession>
<proteinExistence type="predicted"/>
<name>K7QNI4_9CAUD</name>
<keyword evidence="2" id="KW-1185">Reference proteome</keyword>
<evidence type="ECO:0000313" key="1">
    <source>
        <dbReference type="EMBL" id="AFV50785.1"/>
    </source>
</evidence>
<dbReference type="Proteomes" id="UP000009395">
    <property type="component" value="Segment"/>
</dbReference>
<evidence type="ECO:0000313" key="2">
    <source>
        <dbReference type="Proteomes" id="UP000009395"/>
    </source>
</evidence>
<reference evidence="1 2" key="1">
    <citation type="journal article" date="2012" name="J. Virol.">
        <title>Complete Genome Sequence of Wide-Host-Range Staphylococcus aureus Phage JD007.</title>
        <authorList>
            <person name="Cui Z."/>
            <person name="Song Z."/>
            <person name="Wang Y."/>
            <person name="Zeng L."/>
            <person name="Shen W."/>
            <person name="Wang Z."/>
            <person name="Li Q."/>
            <person name="He P."/>
            <person name="Qin J."/>
            <person name="Guo X."/>
        </authorList>
    </citation>
    <scope>NUCLEOTIDE SEQUENCE [LARGE SCALE GENOMIC DNA]</scope>
</reference>
<dbReference type="RefSeq" id="YP_007112850.1">
    <property type="nucleotide sequence ID" value="NC_019726.1"/>
</dbReference>
<sequence length="94" mass="11013">MTKLNKLQEMISEANENTNGAFENIIKTDFDTFWGSLEIRELEHSELANMIHFGTYNPEHSYIGLDGYGNIETMTEEEYQNDLLKYEDEIKENL</sequence>
<organism evidence="1 2">
    <name type="scientific">Staphylococcus phage JD007</name>
    <dbReference type="NCBI Taxonomy" id="1239383"/>
    <lineage>
        <taxon>Viruses</taxon>
        <taxon>Duplodnaviria</taxon>
        <taxon>Heunggongvirae</taxon>
        <taxon>Uroviricota</taxon>
        <taxon>Caudoviricetes</taxon>
        <taxon>Herelleviridae</taxon>
        <taxon>Twortvirinae</taxon>
        <taxon>Kayvirus</taxon>
        <taxon>Kayvirus JD7</taxon>
    </lineage>
</organism>
<protein>
    <submittedName>
        <fullName evidence="1">Uncharacterized protein</fullName>
    </submittedName>
</protein>
<dbReference type="KEGG" id="vg:14181293"/>
<dbReference type="EMBL" id="JX878671">
    <property type="protein sequence ID" value="AFV50785.1"/>
    <property type="molecule type" value="Genomic_DNA"/>
</dbReference>
<dbReference type="GeneID" id="14181293"/>